<proteinExistence type="inferred from homology"/>
<evidence type="ECO:0000256" key="9">
    <source>
        <dbReference type="ARBA" id="ARBA00023125"/>
    </source>
</evidence>
<dbReference type="GO" id="GO:0008821">
    <property type="term" value="F:crossover junction DNA endonuclease activity"/>
    <property type="evidence" value="ECO:0007669"/>
    <property type="project" value="UniProtKB-UniRule"/>
</dbReference>
<dbReference type="GO" id="GO:0006281">
    <property type="term" value="P:DNA repair"/>
    <property type="evidence" value="ECO:0007669"/>
    <property type="project" value="UniProtKB-UniRule"/>
</dbReference>
<keyword evidence="6 13" id="KW-0227">DNA damage</keyword>
<evidence type="ECO:0000256" key="11">
    <source>
        <dbReference type="ARBA" id="ARBA00023204"/>
    </source>
</evidence>
<evidence type="ECO:0000256" key="2">
    <source>
        <dbReference type="ARBA" id="ARBA00022490"/>
    </source>
</evidence>
<dbReference type="GO" id="GO:0003677">
    <property type="term" value="F:DNA binding"/>
    <property type="evidence" value="ECO:0007669"/>
    <property type="project" value="UniProtKB-KW"/>
</dbReference>
<evidence type="ECO:0000256" key="7">
    <source>
        <dbReference type="ARBA" id="ARBA00022801"/>
    </source>
</evidence>
<evidence type="ECO:0000256" key="12">
    <source>
        <dbReference type="ARBA" id="ARBA00029354"/>
    </source>
</evidence>
<keyword evidence="3 13" id="KW-0540">Nuclease</keyword>
<feature type="binding site" evidence="13">
    <location>
        <position position="142"/>
    </location>
    <ligand>
        <name>Mg(2+)</name>
        <dbReference type="ChEBI" id="CHEBI:18420"/>
        <label>1</label>
    </ligand>
</feature>
<feature type="binding site" evidence="13">
    <location>
        <position position="68"/>
    </location>
    <ligand>
        <name>Mg(2+)</name>
        <dbReference type="ChEBI" id="CHEBI:18420"/>
        <label>2</label>
    </ligand>
</feature>
<dbReference type="SUPFAM" id="SSF53098">
    <property type="entry name" value="Ribonuclease H-like"/>
    <property type="match status" value="1"/>
</dbReference>
<dbReference type="PANTHER" id="PTHR30194:SF3">
    <property type="entry name" value="CROSSOVER JUNCTION ENDODEOXYRIBONUCLEASE RUVC"/>
    <property type="match status" value="1"/>
</dbReference>
<keyword evidence="10 13" id="KW-0233">DNA recombination</keyword>
<evidence type="ECO:0000256" key="10">
    <source>
        <dbReference type="ARBA" id="ARBA00023172"/>
    </source>
</evidence>
<dbReference type="GO" id="GO:0000287">
    <property type="term" value="F:magnesium ion binding"/>
    <property type="evidence" value="ECO:0007669"/>
    <property type="project" value="UniProtKB-UniRule"/>
</dbReference>
<dbReference type="InterPro" id="IPR002176">
    <property type="entry name" value="X-over_junc_endoDNase_RuvC"/>
</dbReference>
<keyword evidence="11 13" id="KW-0234">DNA repair</keyword>
<evidence type="ECO:0000256" key="4">
    <source>
        <dbReference type="ARBA" id="ARBA00022723"/>
    </source>
</evidence>
<gene>
    <name evidence="13 15" type="primary">ruvC</name>
    <name evidence="15" type="ORF">ENS64_15760</name>
</gene>
<dbReference type="GO" id="GO:0005737">
    <property type="term" value="C:cytoplasm"/>
    <property type="evidence" value="ECO:0007669"/>
    <property type="project" value="UniProtKB-SubCell"/>
</dbReference>
<feature type="active site" evidence="13">
    <location>
        <position position="68"/>
    </location>
</feature>
<keyword evidence="8 13" id="KW-0460">Magnesium</keyword>
<comment type="subunit">
    <text evidence="13">Homodimer which binds Holliday junction (HJ) DNA. The HJ becomes 2-fold symmetrical on binding to RuvC with unstacked arms; it has a different conformation from HJ DNA in complex with RuvA. In the full resolvosome a probable DNA-RuvA(4)-RuvB(12)-RuvC(2) complex forms which resolves the HJ.</text>
</comment>
<feature type="active site" evidence="13">
    <location>
        <position position="142"/>
    </location>
</feature>
<dbReference type="InterPro" id="IPR036397">
    <property type="entry name" value="RNaseH_sf"/>
</dbReference>
<dbReference type="Gene3D" id="3.30.420.10">
    <property type="entry name" value="Ribonuclease H-like superfamily/Ribonuclease H"/>
    <property type="match status" value="1"/>
</dbReference>
<evidence type="ECO:0000256" key="14">
    <source>
        <dbReference type="NCBIfam" id="TIGR00228"/>
    </source>
</evidence>
<dbReference type="HAMAP" id="MF_00034">
    <property type="entry name" value="RuvC"/>
    <property type="match status" value="1"/>
</dbReference>
<keyword evidence="9 13" id="KW-0238">DNA-binding</keyword>
<comment type="similarity">
    <text evidence="1 13">Belongs to the RuvC family.</text>
</comment>
<dbReference type="FunFam" id="3.30.420.10:FF:000002">
    <property type="entry name" value="Crossover junction endodeoxyribonuclease RuvC"/>
    <property type="match status" value="1"/>
</dbReference>
<dbReference type="Pfam" id="PF02075">
    <property type="entry name" value="RuvC"/>
    <property type="match status" value="1"/>
</dbReference>
<evidence type="ECO:0000256" key="13">
    <source>
        <dbReference type="HAMAP-Rule" id="MF_00034"/>
    </source>
</evidence>
<evidence type="ECO:0000256" key="1">
    <source>
        <dbReference type="ARBA" id="ARBA00009518"/>
    </source>
</evidence>
<dbReference type="InterPro" id="IPR012337">
    <property type="entry name" value="RNaseH-like_sf"/>
</dbReference>
<reference evidence="15" key="1">
    <citation type="journal article" date="2020" name="mSystems">
        <title>Genome- and Community-Level Interaction Insights into Carbon Utilization and Element Cycling Functions of Hydrothermarchaeota in Hydrothermal Sediment.</title>
        <authorList>
            <person name="Zhou Z."/>
            <person name="Liu Y."/>
            <person name="Xu W."/>
            <person name="Pan J."/>
            <person name="Luo Z.H."/>
            <person name="Li M."/>
        </authorList>
    </citation>
    <scope>NUCLEOTIDE SEQUENCE [LARGE SCALE GENOMIC DNA]</scope>
    <source>
        <strain evidence="15">SpSt-508</strain>
    </source>
</reference>
<dbReference type="PRINTS" id="PR00696">
    <property type="entry name" value="RSOLVASERUVC"/>
</dbReference>
<sequence>MTTVLGIDPGLNRTGYAVLERAAGGPRLVEGGVIRATHGQTLSERVFEMAQGVREVIREFRPASLAIELVFAHRQYPKTSVLMAHARGAILYVARDHELPVMHYTPTQVKRLLTGSGKASKEQMQWAIQREFGLDRLLEPNDVADAAAVALCHYHHPRRTWPPHA</sequence>
<organism evidence="15">
    <name type="scientific">Schlesneria paludicola</name>
    <dbReference type="NCBI Taxonomy" id="360056"/>
    <lineage>
        <taxon>Bacteria</taxon>
        <taxon>Pseudomonadati</taxon>
        <taxon>Planctomycetota</taxon>
        <taxon>Planctomycetia</taxon>
        <taxon>Planctomycetales</taxon>
        <taxon>Planctomycetaceae</taxon>
        <taxon>Schlesneria</taxon>
    </lineage>
</organism>
<dbReference type="InterPro" id="IPR020563">
    <property type="entry name" value="X-over_junc_endoDNase_Mg_BS"/>
</dbReference>
<dbReference type="PANTHER" id="PTHR30194">
    <property type="entry name" value="CROSSOVER JUNCTION ENDODEOXYRIBONUCLEASE RUVC"/>
    <property type="match status" value="1"/>
</dbReference>
<dbReference type="GO" id="GO:0048476">
    <property type="term" value="C:Holliday junction resolvase complex"/>
    <property type="evidence" value="ECO:0007669"/>
    <property type="project" value="UniProtKB-UniRule"/>
</dbReference>
<keyword evidence="5 13" id="KW-0255">Endonuclease</keyword>
<dbReference type="CDD" id="cd16962">
    <property type="entry name" value="RuvC"/>
    <property type="match status" value="1"/>
</dbReference>
<dbReference type="PROSITE" id="PS01321">
    <property type="entry name" value="RUVC"/>
    <property type="match status" value="1"/>
</dbReference>
<evidence type="ECO:0000256" key="6">
    <source>
        <dbReference type="ARBA" id="ARBA00022763"/>
    </source>
</evidence>
<comment type="subcellular location">
    <subcellularLocation>
        <location evidence="13">Cytoplasm</location>
    </subcellularLocation>
</comment>
<dbReference type="GO" id="GO:0006310">
    <property type="term" value="P:DNA recombination"/>
    <property type="evidence" value="ECO:0007669"/>
    <property type="project" value="UniProtKB-UniRule"/>
</dbReference>
<evidence type="ECO:0000256" key="8">
    <source>
        <dbReference type="ARBA" id="ARBA00022842"/>
    </source>
</evidence>
<dbReference type="EMBL" id="DSVQ01000018">
    <property type="protein sequence ID" value="HGT40700.1"/>
    <property type="molecule type" value="Genomic_DNA"/>
</dbReference>
<comment type="cofactor">
    <cofactor evidence="13">
        <name>Mg(2+)</name>
        <dbReference type="ChEBI" id="CHEBI:18420"/>
    </cofactor>
    <text evidence="13">Binds 2 Mg(2+) ion per subunit.</text>
</comment>
<keyword evidence="7 13" id="KW-0378">Hydrolase</keyword>
<protein>
    <recommendedName>
        <fullName evidence="13 14">Crossover junction endodeoxyribonuclease RuvC</fullName>
        <ecNumber evidence="13 14">3.1.21.10</ecNumber>
    </recommendedName>
    <alternativeName>
        <fullName evidence="13">Holliday junction nuclease RuvC</fullName>
    </alternativeName>
    <alternativeName>
        <fullName evidence="13">Holliday junction resolvase RuvC</fullName>
    </alternativeName>
</protein>
<dbReference type="NCBIfam" id="TIGR00228">
    <property type="entry name" value="ruvC"/>
    <property type="match status" value="1"/>
</dbReference>
<feature type="binding site" evidence="13">
    <location>
        <position position="8"/>
    </location>
    <ligand>
        <name>Mg(2+)</name>
        <dbReference type="ChEBI" id="CHEBI:18420"/>
        <label>1</label>
    </ligand>
</feature>
<accession>A0A7C4QQG9</accession>
<evidence type="ECO:0000313" key="15">
    <source>
        <dbReference type="EMBL" id="HGT40700.1"/>
    </source>
</evidence>
<keyword evidence="2 13" id="KW-0963">Cytoplasm</keyword>
<feature type="active site" evidence="13">
    <location>
        <position position="8"/>
    </location>
</feature>
<comment type="catalytic activity">
    <reaction evidence="12 13">
        <text>Endonucleolytic cleavage at a junction such as a reciprocal single-stranded crossover between two homologous DNA duplexes (Holliday junction).</text>
        <dbReference type="EC" id="3.1.21.10"/>
    </reaction>
</comment>
<comment type="caution">
    <text evidence="15">The sequence shown here is derived from an EMBL/GenBank/DDBJ whole genome shotgun (WGS) entry which is preliminary data.</text>
</comment>
<comment type="function">
    <text evidence="13">The RuvA-RuvB-RuvC complex processes Holliday junction (HJ) DNA during genetic recombination and DNA repair. Endonuclease that resolves HJ intermediates. Cleaves cruciform DNA by making single-stranded nicks across the HJ at symmetrical positions within the homologous arms, yielding a 5'-phosphate and a 3'-hydroxyl group; requires a central core of homology in the junction. The consensus cleavage sequence is 5'-(A/T)TT(C/G)-3'. Cleavage occurs on the 3'-side of the TT dinucleotide at the point of strand exchange. HJ branch migration catalyzed by RuvA-RuvB allows RuvC to scan DNA until it finds its consensus sequence, where it cleaves and resolves the cruciform DNA.</text>
</comment>
<dbReference type="EC" id="3.1.21.10" evidence="13 14"/>
<dbReference type="AlphaFoldDB" id="A0A7C4QQG9"/>
<evidence type="ECO:0000256" key="5">
    <source>
        <dbReference type="ARBA" id="ARBA00022759"/>
    </source>
</evidence>
<evidence type="ECO:0000256" key="3">
    <source>
        <dbReference type="ARBA" id="ARBA00022722"/>
    </source>
</evidence>
<keyword evidence="4 13" id="KW-0479">Metal-binding</keyword>
<name>A0A7C4QQG9_9PLAN</name>